<feature type="compositionally biased region" description="Basic and acidic residues" evidence="1">
    <location>
        <begin position="154"/>
        <end position="200"/>
    </location>
</feature>
<organism evidence="3 4">
    <name type="scientific">Pseudocercospora musae</name>
    <dbReference type="NCBI Taxonomy" id="113226"/>
    <lineage>
        <taxon>Eukaryota</taxon>
        <taxon>Fungi</taxon>
        <taxon>Dikarya</taxon>
        <taxon>Ascomycota</taxon>
        <taxon>Pezizomycotina</taxon>
        <taxon>Dothideomycetes</taxon>
        <taxon>Dothideomycetidae</taxon>
        <taxon>Mycosphaerellales</taxon>
        <taxon>Mycosphaerellaceae</taxon>
        <taxon>Pseudocercospora</taxon>
    </lineage>
</organism>
<protein>
    <recommendedName>
        <fullName evidence="2">Spindle pole body-associated protein cut12 domain-containing protein</fullName>
    </recommendedName>
</protein>
<feature type="compositionally biased region" description="Polar residues" evidence="1">
    <location>
        <begin position="420"/>
        <end position="438"/>
    </location>
</feature>
<dbReference type="Proteomes" id="UP000073492">
    <property type="component" value="Unassembled WGS sequence"/>
</dbReference>
<sequence>MLHWLAGQKPHDNHDQDSDATAYVEPPETPAPVFAVRAFKHAIFGTPSTQHRQPRRHSNTENNARSANTTRPRMMRPKSQNDAATLGNNHEEAVASEPLPSPTKGILLTPGTAGGKRKTVSFGLHVMDNEDKRPLKSGLPDDCPGKFPSPWTKSDTEHVEQAADKPRGRSKLTEALEQVRDESTKRRVKLGSRDRAKEDAESTQDLEDPKSDAGKYWKREYDVYRENTTREVKKLVTKQKSAKNYARMKEEENMDLREELHQERRKVDRLEKRSIELERQLKEFQEKLRSSQERERDAKDELGRLKRGFGPTVSTFRRTDLSLQNGPNETPPSEQNDLRSARSRPTLVPPPEPNQAPLVPAKDTAKDAPKPATTEVTSRPRPRPRDIKTKLDDTWAPSSSLVPPKVAPAPPSPNSSRAVTSGTGATPLQSLSINSVADTRSIALSMGMQPPSPQREEPMDSPLRQSPNLSKPLPSLDKPSVLEEASSQVPPSSPFDPSAGAQQTCVSPTELKSARKGANNSKENISPSRPKSRDGLSQKPSAIWTGIGGDIAEQNRAIQNKEGKTYSMSALEKARAKQAAKGRIPS</sequence>
<feature type="compositionally biased region" description="Polar residues" evidence="1">
    <location>
        <begin position="518"/>
        <end position="529"/>
    </location>
</feature>
<feature type="compositionally biased region" description="Polar residues" evidence="1">
    <location>
        <begin position="60"/>
        <end position="71"/>
    </location>
</feature>
<gene>
    <name evidence="3" type="ORF">AC579_7006</name>
</gene>
<feature type="compositionally biased region" description="Polar residues" evidence="1">
    <location>
        <begin position="312"/>
        <end position="335"/>
    </location>
</feature>
<feature type="compositionally biased region" description="Basic and acidic residues" evidence="1">
    <location>
        <begin position="383"/>
        <end position="393"/>
    </location>
</feature>
<reference evidence="3 4" key="1">
    <citation type="submission" date="2015-07" db="EMBL/GenBank/DDBJ databases">
        <title>Comparative genomics of the Sigatoka disease complex on banana suggests a link between parallel evolutionary changes in Pseudocercospora fijiensis and Pseudocercospora eumusae and increased virulence on the banana host.</title>
        <authorList>
            <person name="Chang T.-C."/>
            <person name="Salvucci A."/>
            <person name="Crous P.W."/>
            <person name="Stergiopoulos I."/>
        </authorList>
    </citation>
    <scope>NUCLEOTIDE SEQUENCE [LARGE SCALE GENOMIC DNA]</scope>
    <source>
        <strain evidence="3 4">CBS 116634</strain>
    </source>
</reference>
<dbReference type="EMBL" id="LFZO01000682">
    <property type="protein sequence ID" value="KXT00428.1"/>
    <property type="molecule type" value="Genomic_DNA"/>
</dbReference>
<feature type="region of interest" description="Disordered" evidence="1">
    <location>
        <begin position="286"/>
        <end position="550"/>
    </location>
</feature>
<feature type="region of interest" description="Disordered" evidence="1">
    <location>
        <begin position="236"/>
        <end position="258"/>
    </location>
</feature>
<dbReference type="InterPro" id="IPR021589">
    <property type="entry name" value="Cut12"/>
</dbReference>
<proteinExistence type="predicted"/>
<feature type="region of interest" description="Disordered" evidence="1">
    <location>
        <begin position="1"/>
        <end position="27"/>
    </location>
</feature>
<accession>A0A139HDB0</accession>
<dbReference type="Pfam" id="PF11500">
    <property type="entry name" value="Cut12"/>
    <property type="match status" value="1"/>
</dbReference>
<feature type="compositionally biased region" description="Basic and acidic residues" evidence="1">
    <location>
        <begin position="247"/>
        <end position="258"/>
    </location>
</feature>
<feature type="region of interest" description="Disordered" evidence="1">
    <location>
        <begin position="130"/>
        <end position="212"/>
    </location>
</feature>
<feature type="domain" description="Spindle pole body-associated protein cut12" evidence="2">
    <location>
        <begin position="173"/>
        <end position="283"/>
    </location>
</feature>
<evidence type="ECO:0000313" key="4">
    <source>
        <dbReference type="Proteomes" id="UP000073492"/>
    </source>
</evidence>
<feature type="region of interest" description="Disordered" evidence="1">
    <location>
        <begin position="45"/>
        <end position="116"/>
    </location>
</feature>
<dbReference type="AlphaFoldDB" id="A0A139HDB0"/>
<name>A0A139HDB0_9PEZI</name>
<evidence type="ECO:0000256" key="1">
    <source>
        <dbReference type="SAM" id="MobiDB-lite"/>
    </source>
</evidence>
<evidence type="ECO:0000259" key="2">
    <source>
        <dbReference type="Pfam" id="PF11500"/>
    </source>
</evidence>
<dbReference type="OrthoDB" id="5383703at2759"/>
<evidence type="ECO:0000313" key="3">
    <source>
        <dbReference type="EMBL" id="KXT00428.1"/>
    </source>
</evidence>
<dbReference type="STRING" id="113226.A0A139HDB0"/>
<feature type="compositionally biased region" description="Polar residues" evidence="1">
    <location>
        <begin position="78"/>
        <end position="88"/>
    </location>
</feature>
<feature type="compositionally biased region" description="Basic and acidic residues" evidence="1">
    <location>
        <begin position="286"/>
        <end position="304"/>
    </location>
</feature>
<keyword evidence="4" id="KW-1185">Reference proteome</keyword>
<comment type="caution">
    <text evidence="3">The sequence shown here is derived from an EMBL/GenBank/DDBJ whole genome shotgun (WGS) entry which is preliminary data.</text>
</comment>